<dbReference type="InterPro" id="IPR011990">
    <property type="entry name" value="TPR-like_helical_dom_sf"/>
</dbReference>
<dbReference type="Gene3D" id="2.60.40.1120">
    <property type="entry name" value="Carboxypeptidase-like, regulatory domain"/>
    <property type="match status" value="1"/>
</dbReference>
<dbReference type="Proteomes" id="UP000538666">
    <property type="component" value="Unassembled WGS sequence"/>
</dbReference>
<dbReference type="PANTHER" id="PTHR44858">
    <property type="entry name" value="TETRATRICOPEPTIDE REPEAT PROTEIN 6"/>
    <property type="match status" value="1"/>
</dbReference>
<dbReference type="Pfam" id="PF13432">
    <property type="entry name" value="TPR_16"/>
    <property type="match status" value="2"/>
</dbReference>
<evidence type="ECO:0000256" key="1">
    <source>
        <dbReference type="ARBA" id="ARBA00022737"/>
    </source>
</evidence>
<accession>A0A841K065</accession>
<dbReference type="PANTHER" id="PTHR44858:SF1">
    <property type="entry name" value="UDP-N-ACETYLGLUCOSAMINE--PEPTIDE N-ACETYLGLUCOSAMINYLTRANSFERASE SPINDLY-RELATED"/>
    <property type="match status" value="1"/>
</dbReference>
<dbReference type="SUPFAM" id="SSF49464">
    <property type="entry name" value="Carboxypeptidase regulatory domain-like"/>
    <property type="match status" value="1"/>
</dbReference>
<dbReference type="SMART" id="SM00028">
    <property type="entry name" value="TPR"/>
    <property type="match status" value="5"/>
</dbReference>
<protein>
    <submittedName>
        <fullName evidence="5">Flp pilus assembly protein TadD</fullName>
    </submittedName>
</protein>
<dbReference type="EMBL" id="JACHEK010000006">
    <property type="protein sequence ID" value="MBB6145349.1"/>
    <property type="molecule type" value="Genomic_DNA"/>
</dbReference>
<evidence type="ECO:0000256" key="3">
    <source>
        <dbReference type="PROSITE-ProRule" id="PRU00339"/>
    </source>
</evidence>
<feature type="repeat" description="TPR" evidence="3">
    <location>
        <begin position="246"/>
        <end position="279"/>
    </location>
</feature>
<evidence type="ECO:0000256" key="4">
    <source>
        <dbReference type="SAM" id="MobiDB-lite"/>
    </source>
</evidence>
<sequence>MTCGRETPVAAKENPGIAAHLWNAWCTRRFRDLRCVCGLFLLLSMASAFETCLAQSASPQQSIGATIQGTIVEADHKAVAHALVRLESQDGHRVLQTVTDSNGAYVISALPAGTYRITSELNGLHNRVTDPLVMAADEHRRVDLVLEAANTPGAKSNPSSTAAPPSPSAADAMQFADLPNFTVAGVTDWTAAGGHGSDARLRTSEDLTRATVVLKPAEASSAKSKDAASESESSLRAALAKDPHSFEANHRMGEFCLREKDFHEAIRALQAAYEIDPANASNEYDLALAYQGAGQLAQARDHAQHLLAHAENANAHRLLGDLDEELGEPLLAVNEDERAVRLDPSEENYFQWGTELLTHRAVKPAIEVFGDGAKAYPKSSRMLAALGAALFAGGRNDEAASRVCEAADLNPADAAPYIFLGKIDLAAPTAIACVEPRLAHYLEQQPESALANYYYAMTLWKAEQSSESKAQLQRVELLLTRAVTADPKFEDALLQLGILYFSQSNFKQAADCFQRAVSADPQSSAAHYRLGMAYARIGEHDQSRAEFARYRELDQQQAAAIEQQRKEIKQFLVVLKDKPATVN</sequence>
<dbReference type="RefSeq" id="WP_184084994.1">
    <property type="nucleotide sequence ID" value="NZ_JACHEK010000006.1"/>
</dbReference>
<organism evidence="5 6">
    <name type="scientific">Silvibacterium bohemicum</name>
    <dbReference type="NCBI Taxonomy" id="1577686"/>
    <lineage>
        <taxon>Bacteria</taxon>
        <taxon>Pseudomonadati</taxon>
        <taxon>Acidobacteriota</taxon>
        <taxon>Terriglobia</taxon>
        <taxon>Terriglobales</taxon>
        <taxon>Acidobacteriaceae</taxon>
        <taxon>Silvibacterium</taxon>
    </lineage>
</organism>
<comment type="caution">
    <text evidence="5">The sequence shown here is derived from an EMBL/GenBank/DDBJ whole genome shotgun (WGS) entry which is preliminary data.</text>
</comment>
<feature type="region of interest" description="Disordered" evidence="4">
    <location>
        <begin position="149"/>
        <end position="171"/>
    </location>
</feature>
<dbReference type="Pfam" id="PF13620">
    <property type="entry name" value="CarboxypepD_reg"/>
    <property type="match status" value="1"/>
</dbReference>
<feature type="repeat" description="TPR" evidence="3">
    <location>
        <begin position="524"/>
        <end position="557"/>
    </location>
</feature>
<dbReference type="PROSITE" id="PS50005">
    <property type="entry name" value="TPR"/>
    <property type="match status" value="3"/>
</dbReference>
<dbReference type="SUPFAM" id="SSF48452">
    <property type="entry name" value="TPR-like"/>
    <property type="match status" value="2"/>
</dbReference>
<dbReference type="InterPro" id="IPR008969">
    <property type="entry name" value="CarboxyPept-like_regulatory"/>
</dbReference>
<dbReference type="Pfam" id="PF14559">
    <property type="entry name" value="TPR_19"/>
    <property type="match status" value="1"/>
</dbReference>
<evidence type="ECO:0000313" key="6">
    <source>
        <dbReference type="Proteomes" id="UP000538666"/>
    </source>
</evidence>
<keyword evidence="2 3" id="KW-0802">TPR repeat</keyword>
<feature type="region of interest" description="Disordered" evidence="4">
    <location>
        <begin position="216"/>
        <end position="239"/>
    </location>
</feature>
<gene>
    <name evidence="5" type="ORF">HNQ77_003307</name>
</gene>
<dbReference type="AlphaFoldDB" id="A0A841K065"/>
<evidence type="ECO:0000313" key="5">
    <source>
        <dbReference type="EMBL" id="MBB6145349.1"/>
    </source>
</evidence>
<dbReference type="InterPro" id="IPR050498">
    <property type="entry name" value="Ycf3"/>
</dbReference>
<keyword evidence="6" id="KW-1185">Reference proteome</keyword>
<dbReference type="Gene3D" id="1.25.40.10">
    <property type="entry name" value="Tetratricopeptide repeat domain"/>
    <property type="match status" value="3"/>
</dbReference>
<feature type="repeat" description="TPR" evidence="3">
    <location>
        <begin position="490"/>
        <end position="523"/>
    </location>
</feature>
<reference evidence="5 6" key="1">
    <citation type="submission" date="2020-08" db="EMBL/GenBank/DDBJ databases">
        <title>Genomic Encyclopedia of Type Strains, Phase IV (KMG-IV): sequencing the most valuable type-strain genomes for metagenomic binning, comparative biology and taxonomic classification.</title>
        <authorList>
            <person name="Goeker M."/>
        </authorList>
    </citation>
    <scope>NUCLEOTIDE SEQUENCE [LARGE SCALE GENOMIC DNA]</scope>
    <source>
        <strain evidence="5 6">DSM 103733</strain>
    </source>
</reference>
<proteinExistence type="predicted"/>
<dbReference type="PROSITE" id="PS50293">
    <property type="entry name" value="TPR_REGION"/>
    <property type="match status" value="1"/>
</dbReference>
<name>A0A841K065_9BACT</name>
<evidence type="ECO:0000256" key="2">
    <source>
        <dbReference type="ARBA" id="ARBA00022803"/>
    </source>
</evidence>
<dbReference type="InterPro" id="IPR019734">
    <property type="entry name" value="TPR_rpt"/>
</dbReference>
<keyword evidence="1" id="KW-0677">Repeat</keyword>